<dbReference type="InterPro" id="IPR051699">
    <property type="entry name" value="Rpn/YhgA-like_nuclease"/>
</dbReference>
<dbReference type="KEGG" id="sted:SPTER_30920"/>
<name>A0A517DWF2_9FIRM</name>
<evidence type="ECO:0000259" key="1">
    <source>
        <dbReference type="Pfam" id="PF04754"/>
    </source>
</evidence>
<protein>
    <submittedName>
        <fullName evidence="2">Recombination-promoting nuclease RpnA</fullName>
        <ecNumber evidence="2">3.1.21.-</ecNumber>
    </submittedName>
</protein>
<reference evidence="2 3" key="1">
    <citation type="submission" date="2019-02" db="EMBL/GenBank/DDBJ databases">
        <title>Closed genome of Sporomusa termitida DSM 4440.</title>
        <authorList>
            <person name="Poehlein A."/>
            <person name="Daniel R."/>
        </authorList>
    </citation>
    <scope>NUCLEOTIDE SEQUENCE [LARGE SCALE GENOMIC DNA]</scope>
    <source>
        <strain evidence="2 3">DSM 4440</strain>
    </source>
</reference>
<organism evidence="2 3">
    <name type="scientific">Sporomusa termitida</name>
    <dbReference type="NCBI Taxonomy" id="2377"/>
    <lineage>
        <taxon>Bacteria</taxon>
        <taxon>Bacillati</taxon>
        <taxon>Bacillota</taxon>
        <taxon>Negativicutes</taxon>
        <taxon>Selenomonadales</taxon>
        <taxon>Sporomusaceae</taxon>
        <taxon>Sporomusa</taxon>
    </lineage>
</organism>
<feature type="domain" description="Transposase (putative) YhgA-like" evidence="1">
    <location>
        <begin position="13"/>
        <end position="214"/>
    </location>
</feature>
<dbReference type="EMBL" id="CP036259">
    <property type="protein sequence ID" value="QDR81680.1"/>
    <property type="molecule type" value="Genomic_DNA"/>
</dbReference>
<keyword evidence="3" id="KW-1185">Reference proteome</keyword>
<evidence type="ECO:0000313" key="3">
    <source>
        <dbReference type="Proteomes" id="UP000320776"/>
    </source>
</evidence>
<dbReference type="RefSeq" id="WP_144351145.1">
    <property type="nucleotide sequence ID" value="NZ_CP036259.1"/>
</dbReference>
<sequence>MPADHTSNTSHHAHDKGYKQLLSNKRTFLALLKTFVREEWTADLREENLVRVEKSYILQDFTEKEADIVYEMKTGSNNIIFYCLLELQSTVDYLMPFRLLLYMTEIWRNSFNNIPSQEREKKDYRLPAIIPIVLYNGTDNWRAPGQFKEMLAGHNQFGSHLLDFSYILLDINRYQEDDLRNMAGLIASVFLLDRTVRQDDDIITRLRILMNGLRCMHPDDFRQFTVWLKHVLKPRITPALHNQIDSILNEVEPEEVEAMISNIEIALAESHRRAQLEGRLEGKLAVARKLLLRGHTPADIMDLTELTAAQIQELTKELQ</sequence>
<dbReference type="GO" id="GO:1990238">
    <property type="term" value="F:double-stranded DNA endonuclease activity"/>
    <property type="evidence" value="ECO:0007669"/>
    <property type="project" value="TreeGrafter"/>
</dbReference>
<dbReference type="InterPro" id="IPR006842">
    <property type="entry name" value="Transposase_31"/>
</dbReference>
<proteinExistence type="predicted"/>
<dbReference type="OrthoDB" id="1980949at2"/>
<evidence type="ECO:0000313" key="2">
    <source>
        <dbReference type="EMBL" id="QDR81680.1"/>
    </source>
</evidence>
<gene>
    <name evidence="2" type="primary">rpnA</name>
    <name evidence="2" type="ORF">SPTER_30920</name>
</gene>
<dbReference type="PANTHER" id="PTHR34611:SF2">
    <property type="entry name" value="INACTIVE RECOMBINATION-PROMOTING NUCLEASE-LIKE PROTEIN RPNE-RELATED"/>
    <property type="match status" value="1"/>
</dbReference>
<accession>A0A517DWF2</accession>
<dbReference type="Proteomes" id="UP000320776">
    <property type="component" value="Chromosome"/>
</dbReference>
<keyword evidence="2" id="KW-0378">Hydrolase</keyword>
<dbReference type="Pfam" id="PF04754">
    <property type="entry name" value="Transposase_31"/>
    <property type="match status" value="1"/>
</dbReference>
<dbReference type="EC" id="3.1.21.-" evidence="2"/>
<dbReference type="PANTHER" id="PTHR34611">
    <property type="match status" value="1"/>
</dbReference>
<dbReference type="AlphaFoldDB" id="A0A517DWF2"/>
<dbReference type="GO" id="GO:0006310">
    <property type="term" value="P:DNA recombination"/>
    <property type="evidence" value="ECO:0007669"/>
    <property type="project" value="TreeGrafter"/>
</dbReference>